<organism evidence="1 2">
    <name type="scientific">Weissella koreensis</name>
    <dbReference type="NCBI Taxonomy" id="165096"/>
    <lineage>
        <taxon>Bacteria</taxon>
        <taxon>Bacillati</taxon>
        <taxon>Bacillota</taxon>
        <taxon>Bacilli</taxon>
        <taxon>Lactobacillales</taxon>
        <taxon>Lactobacillaceae</taxon>
        <taxon>Weissella</taxon>
    </lineage>
</organism>
<protein>
    <submittedName>
        <fullName evidence="1">DUF948 domain-containing protein</fullName>
    </submittedName>
</protein>
<proteinExistence type="predicted"/>
<name>A0A7H1MMY1_9LACO</name>
<dbReference type="OMA" id="KTNDLMT"/>
<reference evidence="1 2" key="1">
    <citation type="submission" date="2019-08" db="EMBL/GenBank/DDBJ databases">
        <authorList>
            <person name="Chang H.C."/>
            <person name="Mun S.Y."/>
        </authorList>
    </citation>
    <scope>NUCLEOTIDE SEQUENCE [LARGE SCALE GENOMIC DNA]</scope>
    <source>
        <strain evidence="1 2">SK</strain>
    </source>
</reference>
<dbReference type="AlphaFoldDB" id="A0A7H1MMY1"/>
<evidence type="ECO:0000313" key="1">
    <source>
        <dbReference type="EMBL" id="QNT64817.1"/>
    </source>
</evidence>
<dbReference type="InterPro" id="IPR009293">
    <property type="entry name" value="UPF0478"/>
</dbReference>
<dbReference type="Pfam" id="PF06103">
    <property type="entry name" value="DUF948"/>
    <property type="match status" value="1"/>
</dbReference>
<dbReference type="EMBL" id="CP043431">
    <property type="protein sequence ID" value="QNT64817.1"/>
    <property type="molecule type" value="Genomic_DNA"/>
</dbReference>
<evidence type="ECO:0000313" key="2">
    <source>
        <dbReference type="Proteomes" id="UP000516446"/>
    </source>
</evidence>
<keyword evidence="2" id="KW-1185">Reference proteome</keyword>
<gene>
    <name evidence="1" type="ORF">FY536_05995</name>
</gene>
<dbReference type="PANTHER" id="PTHR40070">
    <property type="entry name" value="UPF0478 PROTEIN YTXG"/>
    <property type="match status" value="1"/>
</dbReference>
<dbReference type="Proteomes" id="UP000516446">
    <property type="component" value="Chromosome"/>
</dbReference>
<accession>A0A7H1MMY1</accession>
<sequence>MTPGDISFLIIAIAILALVLFIGYFLVQLSATLNSVTQDVKLIAHDADDLLINTNDLLKDVNGKMVTVDPVFKAAGDLGISVSELNESVRKIKEKSGKKKSGLGFSLGTAATTANMFFNMRNKSKQKASRRGK</sequence>
<dbReference type="PANTHER" id="PTHR40070:SF1">
    <property type="entry name" value="UPF0478 PROTEIN YTXG"/>
    <property type="match status" value="1"/>
</dbReference>
<dbReference type="RefSeq" id="WP_006845162.1">
    <property type="nucleotide sequence ID" value="NZ_CP026847.1"/>
</dbReference>